<gene>
    <name evidence="1" type="ORF">S03H2_36999</name>
</gene>
<sequence>MGIKDKATYAEHYWAMQVEAASLADEQIEDAFAPYFAGILSEIPYLEDVSPRMQYLIKSLAEPPSAGFGGFALGVGVEMVDETLHSLLSPAMKMMSRKINRKAKETWLTSQQVNTLFQQGKITEELWDLTITSEGYEDVLGKFLYKAQQPYPSIPELVTYSRYHGDADAPWTEIQKWFDVDARDWPVWKWLGMQRLSTLDVQTLRRRGLVDDVELFDHLAKIGWSAKDRPLISELGWLIPNPML</sequence>
<feature type="non-terminal residue" evidence="1">
    <location>
        <position position="244"/>
    </location>
</feature>
<dbReference type="AlphaFoldDB" id="X1I212"/>
<dbReference type="EMBL" id="BARU01022741">
    <property type="protein sequence ID" value="GAH60109.1"/>
    <property type="molecule type" value="Genomic_DNA"/>
</dbReference>
<proteinExistence type="predicted"/>
<evidence type="ECO:0000313" key="1">
    <source>
        <dbReference type="EMBL" id="GAH60109.1"/>
    </source>
</evidence>
<reference evidence="1" key="1">
    <citation type="journal article" date="2014" name="Front. Microbiol.">
        <title>High frequency of phylogenetically diverse reductive dehalogenase-homologous genes in deep subseafloor sedimentary metagenomes.</title>
        <authorList>
            <person name="Kawai M."/>
            <person name="Futagami T."/>
            <person name="Toyoda A."/>
            <person name="Takaki Y."/>
            <person name="Nishi S."/>
            <person name="Hori S."/>
            <person name="Arai W."/>
            <person name="Tsubouchi T."/>
            <person name="Morono Y."/>
            <person name="Uchiyama I."/>
            <person name="Ito T."/>
            <person name="Fujiyama A."/>
            <person name="Inagaki F."/>
            <person name="Takami H."/>
        </authorList>
    </citation>
    <scope>NUCLEOTIDE SEQUENCE</scope>
    <source>
        <strain evidence="1">Expedition CK06-06</strain>
    </source>
</reference>
<protein>
    <submittedName>
        <fullName evidence="1">Uncharacterized protein</fullName>
    </submittedName>
</protein>
<organism evidence="1">
    <name type="scientific">marine sediment metagenome</name>
    <dbReference type="NCBI Taxonomy" id="412755"/>
    <lineage>
        <taxon>unclassified sequences</taxon>
        <taxon>metagenomes</taxon>
        <taxon>ecological metagenomes</taxon>
    </lineage>
</organism>
<name>X1I212_9ZZZZ</name>
<comment type="caution">
    <text evidence="1">The sequence shown here is derived from an EMBL/GenBank/DDBJ whole genome shotgun (WGS) entry which is preliminary data.</text>
</comment>
<accession>X1I212</accession>